<dbReference type="InterPro" id="IPR036709">
    <property type="entry name" value="Autotransporte_beta_dom_sf"/>
</dbReference>
<evidence type="ECO:0000259" key="3">
    <source>
        <dbReference type="PROSITE" id="PS51208"/>
    </source>
</evidence>
<keyword evidence="2" id="KW-0812">Transmembrane</keyword>
<keyword evidence="5" id="KW-1185">Reference proteome</keyword>
<keyword evidence="2" id="KW-1133">Transmembrane helix</keyword>
<dbReference type="SMART" id="SM00869">
    <property type="entry name" value="Autotransporter"/>
    <property type="match status" value="1"/>
</dbReference>
<dbReference type="Proteomes" id="UP000241238">
    <property type="component" value="Chromosome"/>
</dbReference>
<dbReference type="NCBIfam" id="NF033175">
    <property type="entry name" value="fuso_auto_Nterm"/>
    <property type="match status" value="1"/>
</dbReference>
<evidence type="ECO:0000313" key="4">
    <source>
        <dbReference type="EMBL" id="AVQ31901.1"/>
    </source>
</evidence>
<dbReference type="EMBL" id="CP028103">
    <property type="protein sequence ID" value="AVQ31901.1"/>
    <property type="molecule type" value="Genomic_DNA"/>
</dbReference>
<protein>
    <submittedName>
        <fullName evidence="4">Autotransporter-associated N-terminal domain-containing protein</fullName>
    </submittedName>
</protein>
<proteinExistence type="predicted"/>
<evidence type="ECO:0000256" key="2">
    <source>
        <dbReference type="SAM" id="Phobius"/>
    </source>
</evidence>
<dbReference type="SUPFAM" id="SSF103515">
    <property type="entry name" value="Autotransporter"/>
    <property type="match status" value="1"/>
</dbReference>
<dbReference type="GeneID" id="77468716"/>
<evidence type="ECO:0000313" key="5">
    <source>
        <dbReference type="Proteomes" id="UP000241238"/>
    </source>
</evidence>
<feature type="domain" description="Autotransporter" evidence="3">
    <location>
        <begin position="3086"/>
        <end position="3374"/>
    </location>
</feature>
<reference evidence="5" key="1">
    <citation type="journal article" date="2018" name="MSphere">
        <title>Fusobacterium Genomics Using MinION and Illumina Sequencing Enables Genome Completion and Correction.</title>
        <authorList>
            <person name="Todd S.M."/>
            <person name="Settlage R.E."/>
            <person name="Lahmers K.K."/>
            <person name="Slade D.J."/>
        </authorList>
    </citation>
    <scope>NUCLEOTIDE SEQUENCE [LARGE SCALE GENOMIC DNA]</scope>
    <source>
        <strain evidence="5">ATCC 27725</strain>
    </source>
</reference>
<keyword evidence="1" id="KW-0175">Coiled coil</keyword>
<keyword evidence="2" id="KW-0472">Membrane</keyword>
<feature type="coiled-coil region" evidence="1">
    <location>
        <begin position="42"/>
        <end position="80"/>
    </location>
</feature>
<organism evidence="4 5">
    <name type="scientific">Fusobacterium varium ATCC 27725</name>
    <dbReference type="NCBI Taxonomy" id="469618"/>
    <lineage>
        <taxon>Bacteria</taxon>
        <taxon>Fusobacteriati</taxon>
        <taxon>Fusobacteriota</taxon>
        <taxon>Fusobacteriia</taxon>
        <taxon>Fusobacteriales</taxon>
        <taxon>Fusobacteriaceae</taxon>
        <taxon>Fusobacterium</taxon>
    </lineage>
</organism>
<sequence length="3374" mass="343094">MRKGDIEKSLKRFLKRKVSYSLSLLIAFMITGGISLGAGITAEEIQETKGDLLTKIQAEREEIKRKIAENERMIKEYNSDFVELVRKGDFYSKPLFNSTQVFLSYQYLDNGKMKDRTDKEFSETIDAINKHYGTKSGRSLLRATGNIGKDKIMAGNGVAVDTEVFRETIEVGANIKPIHPSLPLVNPSVSVNVSAPTVNLGALPGTVSPTIVGVPTISAPSISAPSAPSGVSVSVSTPSAVAAISVTAPTITTPTAPSDKTITVLAPIAPDGYTPSVIPVPGKPIAPPTPTILLFTPYDIVFNGTGFGQPSGKSTPKSNIIMQNYEKFISSGITITTGSTGTSWTGNITTESGGSSNLTTGSTGSILNAFISHVDNLNAEVTGNYDFTGTTGGNNSKLFISLNPYYVQGTDKTFDFQGTLVMHGNGPGTSEALVGMEHQILTYVQGGTSTGTSIMKNSGTIELNSGKNMIGIQIDTEYDNASPEFLKQPQTINAGLIKISSGASQSIGIDFGLYYFQNASVSGPNNKTWLGNIEVNGTNNYGFRMKDYYGVPNPSTGVSTTIYYDKIQVTGERGTAGNYGTITLGGNKNIGISVAQGHSTGDPIQNLSNLSVVVGGTENVGFYRNPNYSGTNHNAMIMNSTRIHDFKFAAGATNSTLFRSDLDEIILTKNLTLTAGSAGNSIMQAGGVGKVTNQAVVTSSLPTFYGLTAGDFNSSTGATASNTGTITLTGNNSIGMAIATGNTGNNSGTINFTGTGGSGIYNRGIFNLTNGSKINIEGTTSSGIYNLKPVVGANTVSISGTVGIDVKKGATAIYSNGGTITSTSGNALTISVDDTSNPATRGLAVYAEGGAAVNLGAAKIDVKNGAAGVAAFGAGTSINLTGAELKYSGEGYAAYSDGNGTINLTNANLELSGKATGVELDLLSPKVTMNNTTITMMSNDATVANLKNATGLLTSNLKSTVETNLGSGVSIANGFDGINTFDKYKIATVDGGDLTIDDDMSKYNQNETTTGYFYSRRFLGQRLKLTVDMGVKVLSLTDTTYATAYFNNQIVGLEMSSSKAATSATDAQINLLANSEVSVDRVDAGNGAIGLYMNFGKVDIAGGAKVEVGKIYGGSNKAVGVYAVNGSTVLNNGSIEVGGDQSIGILGMAYREQPIGTPLVNEFGTGGIFTAQGKADITNSSKITLDGKGSIGIYAYNNNTLGTEADVTVTNTATGEIKVGSSDASNAAIGIYGDKATISNQGKVSVGDGGVAIYAKNKTKVASLGILDLGADGVGVMLDGTSDLSATTVTVTSNNTGTLGKTAIYYKGTGGETKNIGVAVNALALDKGTAIYAEDMSVSSSGALSIGTSGVGIYIKGSSTNTGTNTGTITLGTGKTGAVGMYTKTANILNDTTTGIINVNDASQIGMYAEGSGVKAINQGTINLKVDGTTGIYVKAGAVTELNTGNKIVFDGKSSVGVFAENSSVNFKDNQTLTSTNENKNIFVYGKDATVGIDSGKTVTIDGVGTPTTPGNKTVGIYLENVSTGSTFNGTGKLNVTNEAVGIYSKGNNTLNVDVTAAGDKTTGIFIDGTSIISGTVAATGTATAGAVGVYGSGGAVTIDTGGLVLNTNSGRGTGMYLTDGASATGGTITVNNTVAGTKNIGVYYSKGTASGTVTNGSVISIANNESIGIYAADGITLVNNSNITSVAGKSENIGSYVGGGSQLTSTGTITMNDDDSIGIYVEEGRGINSGAIAMNGTASSLSKSVVGMAAETQTGKTAVAENAAGGTITAGANLGMYVGGTGTSSGKNAGTITTTTGTGVYVDGSTNSFDGTGGTINSNAVGMYLKNTGVNKITAGTFNIASGGVGVFGENANIDFVVNVSGVEAVGVAAKTNSVISGNITTTGQDSVGVYVLDNSVTFNGANITTGTKSGLPLKSSIGILLKSALGTYTMSNVTVNAQDGVGIYLDGTTPGTNLTHSGTINTVGGIGIYVDNGTTLTTNTTVLNINGGTGVYVDGGTANLGTIGSLTFNFLAGGGIGVFNNGGTMNLGANINVTGSGSLAATTNGSLSSSGTLNIGEGATGLMGLYDSGLAAAHSVNNSGTITAVSGGIGLAAVKGGTNPGFPVTINNTGTINASGKSSTNTPSIGIYTDVADVANTGNINVGSNGIGIYSAHNGVLTSVQNNNMNMTGTDGIGVYIKGATNGLTANNINSTSSRNTGVVLEGTAGNINVGTVNLGNESVGVFATGTAVSTIDGTISTGEGSASKSAIGIVAQNGADMTMAGTATITTGNKGIGVYAEGASTTATVSNAGNISVGATGIYMYSKGATLNFSGNITANNQTGIVAEGGTINVMGASTITVQNGGVGAYVKGAAPAFGTTTIDVQTGTSSIYSMGVYYDGVSSIGTAPVITQSGSYTLGMALNSSTGTTAGGISIGGAGTSNQVGVMAKGNSNLTVAGTVNISGGDNNIGIYGENSIITVNGNVAVGNSSLCINKASSSIGVVLSGGSYTGSGNLSAGNYSIGVFGKKMAPGSVITQGTGTETMAVGTEGVGIYGEGTGGTITANMSNITVGTGNAIGVYAKGMDSVVTGNMGIGANTSVGIASEGTGNITYTGAITIDDKGTGKDDTASVGIYKKLGSGTITTSGGNWSVGNSGYGIYVQQAIVTVDAAGKEISTTMTSNSATINNSADMNLGMSSVGIFSNGANTVNNSGNITVGETYVEGGPSNHSDPTKHLNSVGIYGAGGTKIFNAAGATIKVHEDHSVGVYVDGSNIITGDKTRFENYGIIDVDNGGVGVIVRNGAIAVNEGVITLGGNASPICGAVNVGMSASGPGSTIENNGIITINSGAGMVVGNQANLINTGTLNVNNGVGITGTGHITNTGTMNVAPGATGEDSSGLATAEVGVVTIKPDGTILINDQYTAIGGTLSTAGDIIVDGAYVDATTGTPLFNAHSVSGEVRLLPNFASTGNGISYEMEGFVNTALGTITGTKLTPVTSPLFIAKITDKGSLVIAKRPYADLTIGEQFDAMDKGLDNILKNSGGSGRDADILKGLNEYLEGLPADQFERETSLKLAEFRGDIYATIQGRMQDINQAFNNSFYELESSYNLTKDSSKYSVIYTDGNYKDSTLGIDDYDYKVMGLLYMKEKEGTEYGSKYGYTIGFAGSKFDFDDGGSKEDVYSLRVGAHRVKNLSDEHKVSWLSRIELGYNRHIAKRKLNLQETFENKGEYNTYSVAFDNKLTKVIYTDLSRQLDVYADLDLEYGKVDDFKEHAGSKGGLEVQIKDNDYLSAQAAAGVKASQRIYAGNDISVKVTADVKYAYEFGDNYDGNKARLKNGEEGYYSLITPEEREGKLSGKVGLTVEKANHMGVTFEVEAADESHKKDSSIKYGVRFNYKF</sequence>
<accession>A0ABM6U6E1</accession>
<dbReference type="RefSeq" id="WP_107123255.1">
    <property type="nucleotide sequence ID" value="NZ_CP028103.1"/>
</dbReference>
<feature type="transmembrane region" description="Helical" evidence="2">
    <location>
        <begin position="20"/>
        <end position="40"/>
    </location>
</feature>
<dbReference type="PROSITE" id="PS51208">
    <property type="entry name" value="AUTOTRANSPORTER"/>
    <property type="match status" value="1"/>
</dbReference>
<evidence type="ECO:0000256" key="1">
    <source>
        <dbReference type="SAM" id="Coils"/>
    </source>
</evidence>
<dbReference type="InterPro" id="IPR053787">
    <property type="entry name" value="Autotransptr-assoc_N"/>
</dbReference>
<gene>
    <name evidence="4" type="ORF">C4N18_11985</name>
</gene>
<dbReference type="InterPro" id="IPR005546">
    <property type="entry name" value="Autotransporte_beta"/>
</dbReference>
<name>A0ABM6U6E1_FUSVA</name>